<sequence>MEVDGNFHFKRYRSRDDEDGGSSEAGGYIQSLGPASRNIRQMMVDLNVLPGSNNGGFNYGACSVVPDGMSQGEFENHEGSVIGDQMTESFHLDPDQEDEPVNILLEEEEEELKSFSIS</sequence>
<gene>
    <name evidence="2" type="ORF">PIB30_034160</name>
</gene>
<evidence type="ECO:0000313" key="3">
    <source>
        <dbReference type="Proteomes" id="UP001341840"/>
    </source>
</evidence>
<keyword evidence="3" id="KW-1185">Reference proteome</keyword>
<dbReference type="Proteomes" id="UP001341840">
    <property type="component" value="Unassembled WGS sequence"/>
</dbReference>
<accession>A0ABU6XAS9</accession>
<organism evidence="2 3">
    <name type="scientific">Stylosanthes scabra</name>
    <dbReference type="NCBI Taxonomy" id="79078"/>
    <lineage>
        <taxon>Eukaryota</taxon>
        <taxon>Viridiplantae</taxon>
        <taxon>Streptophyta</taxon>
        <taxon>Embryophyta</taxon>
        <taxon>Tracheophyta</taxon>
        <taxon>Spermatophyta</taxon>
        <taxon>Magnoliopsida</taxon>
        <taxon>eudicotyledons</taxon>
        <taxon>Gunneridae</taxon>
        <taxon>Pentapetalae</taxon>
        <taxon>rosids</taxon>
        <taxon>fabids</taxon>
        <taxon>Fabales</taxon>
        <taxon>Fabaceae</taxon>
        <taxon>Papilionoideae</taxon>
        <taxon>50 kb inversion clade</taxon>
        <taxon>dalbergioids sensu lato</taxon>
        <taxon>Dalbergieae</taxon>
        <taxon>Pterocarpus clade</taxon>
        <taxon>Stylosanthes</taxon>
    </lineage>
</organism>
<evidence type="ECO:0000256" key="1">
    <source>
        <dbReference type="SAM" id="MobiDB-lite"/>
    </source>
</evidence>
<comment type="caution">
    <text evidence="2">The sequence shown here is derived from an EMBL/GenBank/DDBJ whole genome shotgun (WGS) entry which is preliminary data.</text>
</comment>
<protein>
    <submittedName>
        <fullName evidence="2">Uncharacterized protein</fullName>
    </submittedName>
</protein>
<dbReference type="EMBL" id="JASCZI010211606">
    <property type="protein sequence ID" value="MED6195022.1"/>
    <property type="molecule type" value="Genomic_DNA"/>
</dbReference>
<evidence type="ECO:0000313" key="2">
    <source>
        <dbReference type="EMBL" id="MED6195022.1"/>
    </source>
</evidence>
<name>A0ABU6XAS9_9FABA</name>
<reference evidence="2 3" key="1">
    <citation type="journal article" date="2023" name="Plants (Basel)">
        <title>Bridging the Gap: Combining Genomics and Transcriptomics Approaches to Understand Stylosanthes scabra, an Orphan Legume from the Brazilian Caatinga.</title>
        <authorList>
            <person name="Ferreira-Neto J.R.C."/>
            <person name="da Silva M.D."/>
            <person name="Binneck E."/>
            <person name="de Melo N.F."/>
            <person name="da Silva R.H."/>
            <person name="de Melo A.L.T.M."/>
            <person name="Pandolfi V."/>
            <person name="Bustamante F.O."/>
            <person name="Brasileiro-Vidal A.C."/>
            <person name="Benko-Iseppon A.M."/>
        </authorList>
    </citation>
    <scope>NUCLEOTIDE SEQUENCE [LARGE SCALE GENOMIC DNA]</scope>
    <source>
        <tissue evidence="2">Leaves</tissue>
    </source>
</reference>
<feature type="region of interest" description="Disordered" evidence="1">
    <location>
        <begin position="1"/>
        <end position="34"/>
    </location>
</feature>
<proteinExistence type="predicted"/>